<gene>
    <name evidence="1" type="primary">fadJ_1</name>
    <name evidence="1" type="ORF">A6302_00259</name>
</gene>
<dbReference type="Gene3D" id="3.90.226.10">
    <property type="entry name" value="2-enoyl-CoA Hydratase, Chain A, domain 1"/>
    <property type="match status" value="1"/>
</dbReference>
<dbReference type="AlphaFoldDB" id="A0A1E3H7P0"/>
<dbReference type="InterPro" id="IPR001753">
    <property type="entry name" value="Enoyl-CoA_hydra/iso"/>
</dbReference>
<dbReference type="PANTHER" id="PTHR43612:SF3">
    <property type="entry name" value="TRIFUNCTIONAL ENZYME SUBUNIT ALPHA, MITOCHONDRIAL"/>
    <property type="match status" value="1"/>
</dbReference>
<keyword evidence="2" id="KW-1185">Reference proteome</keyword>
<dbReference type="Pfam" id="PF00378">
    <property type="entry name" value="ECH_1"/>
    <property type="match status" value="1"/>
</dbReference>
<dbReference type="PATRIC" id="fig|1439726.3.peg.274"/>
<reference evidence="1 2" key="1">
    <citation type="submission" date="2016-07" db="EMBL/GenBank/DDBJ databases">
        <title>Draft Genome Sequence of Methylobrevis pamukkalensis PK2.</title>
        <authorList>
            <person name="Vasilenko O.V."/>
            <person name="Doronina N.V."/>
            <person name="Shmareva M.N."/>
            <person name="Tarlachkov S.V."/>
            <person name="Mustakhimov I."/>
            <person name="Trotsenko Y.A."/>
        </authorList>
    </citation>
    <scope>NUCLEOTIDE SEQUENCE [LARGE SCALE GENOMIC DNA]</scope>
    <source>
        <strain evidence="1 2">PK2</strain>
    </source>
</reference>
<comment type="caution">
    <text evidence="1">The sequence shown here is derived from an EMBL/GenBank/DDBJ whole genome shotgun (WGS) entry which is preliminary data.</text>
</comment>
<dbReference type="PANTHER" id="PTHR43612">
    <property type="entry name" value="TRIFUNCTIONAL ENZYME SUBUNIT ALPHA"/>
    <property type="match status" value="1"/>
</dbReference>
<evidence type="ECO:0000313" key="2">
    <source>
        <dbReference type="Proteomes" id="UP000094622"/>
    </source>
</evidence>
<evidence type="ECO:0000313" key="1">
    <source>
        <dbReference type="EMBL" id="ODN72332.1"/>
    </source>
</evidence>
<sequence length="342" mass="36063">MTYTHFTFEAGADGIALLVWDSPGRSMNVFTAEVMDEIEAVLAAISADDAVTGVVVTSAKRDFSGGADLKMVEALLADYAHLKDADPEAAMQRLFVEGARMSRLWRSIETCGKPWVAAINGTCLGGAFELALACHGRIAAEGDFRVGLPEVKIGLFPGAGGTQRVMRMAEPQAGLTFLLQGQTVAPKKALALRLLDKVVPAASLVAEARAMIAAGLSAKKPWDSDGFRAPGGAVYSPAGFQVWPAANALYRRETHDNYPGARGALAAAFEGLQLPMDLALKVEARHFAGVLASPEAQAMIRSLFVSMQDLGKGARRPVAEPPATPRKVAFSAPASWAPASPM</sequence>
<accession>A0A1E3H7P0</accession>
<dbReference type="GO" id="GO:0006635">
    <property type="term" value="P:fatty acid beta-oxidation"/>
    <property type="evidence" value="ECO:0007669"/>
    <property type="project" value="TreeGrafter"/>
</dbReference>
<dbReference type="InterPro" id="IPR029045">
    <property type="entry name" value="ClpP/crotonase-like_dom_sf"/>
</dbReference>
<name>A0A1E3H7P0_9HYPH</name>
<organism evidence="1 2">
    <name type="scientific">Methylobrevis pamukkalensis</name>
    <dbReference type="NCBI Taxonomy" id="1439726"/>
    <lineage>
        <taxon>Bacteria</taxon>
        <taxon>Pseudomonadati</taxon>
        <taxon>Pseudomonadota</taxon>
        <taxon>Alphaproteobacteria</taxon>
        <taxon>Hyphomicrobiales</taxon>
        <taxon>Pleomorphomonadaceae</taxon>
        <taxon>Methylobrevis</taxon>
    </lineage>
</organism>
<protein>
    <submittedName>
        <fullName evidence="1">Fatty acid oxidation complex subunit alpha</fullName>
    </submittedName>
</protein>
<dbReference type="EMBL" id="MCRJ01000003">
    <property type="protein sequence ID" value="ODN72332.1"/>
    <property type="molecule type" value="Genomic_DNA"/>
</dbReference>
<dbReference type="CDD" id="cd06558">
    <property type="entry name" value="crotonase-like"/>
    <property type="match status" value="1"/>
</dbReference>
<dbReference type="SUPFAM" id="SSF52096">
    <property type="entry name" value="ClpP/crotonase"/>
    <property type="match status" value="1"/>
</dbReference>
<dbReference type="GO" id="GO:0004300">
    <property type="term" value="F:enoyl-CoA hydratase activity"/>
    <property type="evidence" value="ECO:0007669"/>
    <property type="project" value="TreeGrafter"/>
</dbReference>
<dbReference type="InterPro" id="IPR050136">
    <property type="entry name" value="FA_oxidation_alpha_subunit"/>
</dbReference>
<dbReference type="Proteomes" id="UP000094622">
    <property type="component" value="Unassembled WGS sequence"/>
</dbReference>
<dbReference type="GO" id="GO:0016509">
    <property type="term" value="F:long-chain (3S)-3-hydroxyacyl-CoA dehydrogenase (NAD+) activity"/>
    <property type="evidence" value="ECO:0007669"/>
    <property type="project" value="TreeGrafter"/>
</dbReference>
<proteinExistence type="predicted"/>